<feature type="transmembrane region" description="Helical" evidence="1">
    <location>
        <begin position="147"/>
        <end position="174"/>
    </location>
</feature>
<keyword evidence="3" id="KW-1185">Reference proteome</keyword>
<protein>
    <submittedName>
        <fullName evidence="2">Uncharacterized protein</fullName>
    </submittedName>
</protein>
<evidence type="ECO:0000313" key="2">
    <source>
        <dbReference type="EMBL" id="KIL63901.1"/>
    </source>
</evidence>
<evidence type="ECO:0000256" key="1">
    <source>
        <dbReference type="SAM" id="Phobius"/>
    </source>
</evidence>
<dbReference type="InParanoid" id="A0A0C2X3U7"/>
<dbReference type="AlphaFoldDB" id="A0A0C2X3U7"/>
<gene>
    <name evidence="2" type="ORF">M378DRAFT_24823</name>
</gene>
<feature type="transmembrane region" description="Helical" evidence="1">
    <location>
        <begin position="72"/>
        <end position="100"/>
    </location>
</feature>
<sequence>MIWRRPGPMVQNLITRSRCPANCNSTMVAIQPDEAIACSVQSLLYGIYVVSFFHCLRWLSFDAEGRKFQPKIYWSMTIVTVALFVLMTLNLAAVFLWMLLALEGHSGSSSYTTTYIVSSGIGVTILLIVDGVLIYRCWRIYRVRNSWLIIILPLSFLWIAYLVSAIVGIVLLALNHGWPSAQQQNFRFSYGLDILYTTFFSCEIAINVYATSAIVLQIIRVTRWDGRRNSGSLYKIGLLLVESGVLFTITSVLSLCLKLLATGRGKLQLTSLVTNVINLNTAGITFNLILIRVGKEKLRPSEASQAYANKTTILLTTVQFSAVSTPGQTSESEPP</sequence>
<feature type="transmembrane region" description="Helical" evidence="1">
    <location>
        <begin position="194"/>
        <end position="216"/>
    </location>
</feature>
<dbReference type="OrthoDB" id="3357408at2759"/>
<evidence type="ECO:0000313" key="3">
    <source>
        <dbReference type="Proteomes" id="UP000054549"/>
    </source>
</evidence>
<keyword evidence="1" id="KW-0812">Transmembrane</keyword>
<feature type="transmembrane region" description="Helical" evidence="1">
    <location>
        <begin position="236"/>
        <end position="260"/>
    </location>
</feature>
<name>A0A0C2X3U7_AMAMK</name>
<feature type="transmembrane region" description="Helical" evidence="1">
    <location>
        <begin position="112"/>
        <end position="135"/>
    </location>
</feature>
<keyword evidence="1" id="KW-1133">Transmembrane helix</keyword>
<organism evidence="2 3">
    <name type="scientific">Amanita muscaria (strain Koide BX008)</name>
    <dbReference type="NCBI Taxonomy" id="946122"/>
    <lineage>
        <taxon>Eukaryota</taxon>
        <taxon>Fungi</taxon>
        <taxon>Dikarya</taxon>
        <taxon>Basidiomycota</taxon>
        <taxon>Agaricomycotina</taxon>
        <taxon>Agaricomycetes</taxon>
        <taxon>Agaricomycetidae</taxon>
        <taxon>Agaricales</taxon>
        <taxon>Pluteineae</taxon>
        <taxon>Amanitaceae</taxon>
        <taxon>Amanita</taxon>
    </lineage>
</organism>
<reference evidence="2 3" key="1">
    <citation type="submission" date="2014-04" db="EMBL/GenBank/DDBJ databases">
        <title>Evolutionary Origins and Diversification of the Mycorrhizal Mutualists.</title>
        <authorList>
            <consortium name="DOE Joint Genome Institute"/>
            <consortium name="Mycorrhizal Genomics Consortium"/>
            <person name="Kohler A."/>
            <person name="Kuo A."/>
            <person name="Nagy L.G."/>
            <person name="Floudas D."/>
            <person name="Copeland A."/>
            <person name="Barry K.W."/>
            <person name="Cichocki N."/>
            <person name="Veneault-Fourrey C."/>
            <person name="LaButti K."/>
            <person name="Lindquist E.A."/>
            <person name="Lipzen A."/>
            <person name="Lundell T."/>
            <person name="Morin E."/>
            <person name="Murat C."/>
            <person name="Riley R."/>
            <person name="Ohm R."/>
            <person name="Sun H."/>
            <person name="Tunlid A."/>
            <person name="Henrissat B."/>
            <person name="Grigoriev I.V."/>
            <person name="Hibbett D.S."/>
            <person name="Martin F."/>
        </authorList>
    </citation>
    <scope>NUCLEOTIDE SEQUENCE [LARGE SCALE GENOMIC DNA]</scope>
    <source>
        <strain evidence="2 3">Koide BX008</strain>
    </source>
</reference>
<dbReference type="STRING" id="946122.A0A0C2X3U7"/>
<accession>A0A0C2X3U7</accession>
<dbReference type="EMBL" id="KN818254">
    <property type="protein sequence ID" value="KIL63901.1"/>
    <property type="molecule type" value="Genomic_DNA"/>
</dbReference>
<feature type="transmembrane region" description="Helical" evidence="1">
    <location>
        <begin position="272"/>
        <end position="291"/>
    </location>
</feature>
<dbReference type="Proteomes" id="UP000054549">
    <property type="component" value="Unassembled WGS sequence"/>
</dbReference>
<keyword evidence="1" id="KW-0472">Membrane</keyword>
<proteinExistence type="predicted"/>
<dbReference type="HOGENOM" id="CLU_044614_1_1_1"/>